<dbReference type="PROSITE" id="PS51257">
    <property type="entry name" value="PROKAR_LIPOPROTEIN"/>
    <property type="match status" value="1"/>
</dbReference>
<evidence type="ECO:0000256" key="1">
    <source>
        <dbReference type="SAM" id="SignalP"/>
    </source>
</evidence>
<dbReference type="EMBL" id="VVIW01000006">
    <property type="protein sequence ID" value="NHZ41000.1"/>
    <property type="molecule type" value="Genomic_DNA"/>
</dbReference>
<protein>
    <recommendedName>
        <fullName evidence="4">Lipoprotein</fullName>
    </recommendedName>
</protein>
<accession>A0ABX0M1H8</accession>
<evidence type="ECO:0000313" key="2">
    <source>
        <dbReference type="EMBL" id="NHZ41000.1"/>
    </source>
</evidence>
<keyword evidence="3" id="KW-1185">Reference proteome</keyword>
<dbReference type="Proteomes" id="UP000819052">
    <property type="component" value="Unassembled WGS sequence"/>
</dbReference>
<proteinExistence type="predicted"/>
<feature type="chain" id="PRO_5045106461" description="Lipoprotein" evidence="1">
    <location>
        <begin position="21"/>
        <end position="122"/>
    </location>
</feature>
<name>A0ABX0M1H8_9BURK</name>
<evidence type="ECO:0008006" key="4">
    <source>
        <dbReference type="Google" id="ProtNLM"/>
    </source>
</evidence>
<feature type="signal peptide" evidence="1">
    <location>
        <begin position="1"/>
        <end position="20"/>
    </location>
</feature>
<reference evidence="2 3" key="1">
    <citation type="submission" date="2019-09" db="EMBL/GenBank/DDBJ databases">
        <title>Taxonomy of Antarctic Massilia spp.: description of Massilia rubra sp. nov., Massilia aquatica sp. nov., Massilia mucilaginosa sp. nov., Massilia frigida sp. nov. isolated from streams, lakes and regoliths.</title>
        <authorList>
            <person name="Holochova P."/>
            <person name="Sedlacek I."/>
            <person name="Kralova S."/>
            <person name="Maslanova I."/>
            <person name="Busse H.-J."/>
            <person name="Stankova E."/>
            <person name="Vrbovska V."/>
            <person name="Kovarovic V."/>
            <person name="Bartak M."/>
            <person name="Svec P."/>
            <person name="Pantucek R."/>
        </authorList>
    </citation>
    <scope>NUCLEOTIDE SEQUENCE [LARGE SCALE GENOMIC DNA]</scope>
    <source>
        <strain evidence="2 3">CCM 8693</strain>
    </source>
</reference>
<keyword evidence="1" id="KW-0732">Signal</keyword>
<organism evidence="2 3">
    <name type="scientific">Massilia aquatica</name>
    <dbReference type="NCBI Taxonomy" id="2609000"/>
    <lineage>
        <taxon>Bacteria</taxon>
        <taxon>Pseudomonadati</taxon>
        <taxon>Pseudomonadota</taxon>
        <taxon>Betaproteobacteria</taxon>
        <taxon>Burkholderiales</taxon>
        <taxon>Oxalobacteraceae</taxon>
        <taxon>Telluria group</taxon>
        <taxon>Massilia</taxon>
    </lineage>
</organism>
<gene>
    <name evidence="2" type="ORF">F1609_12645</name>
</gene>
<evidence type="ECO:0000313" key="3">
    <source>
        <dbReference type="Proteomes" id="UP000819052"/>
    </source>
</evidence>
<comment type="caution">
    <text evidence="2">The sequence shown here is derived from an EMBL/GenBank/DDBJ whole genome shotgun (WGS) entry which is preliminary data.</text>
</comment>
<sequence>MMRYLLMLALPLSLSGCIELFSCGNDVLWNAKSPSGELSATMFKRNCGATTSNAYVIAVRGSATAFDGGDDTNWVFLTDAGHTRAAWEGKDVLRIHRAAGSDVFLEVRVFRGMQIRYNDEPL</sequence>